<keyword evidence="2" id="KW-0813">Transport</keyword>
<dbReference type="PANTHER" id="PTHR23517:SF13">
    <property type="entry name" value="MAJOR FACILITATOR SUPERFAMILY MFS_1"/>
    <property type="match status" value="1"/>
</dbReference>
<feature type="transmembrane region" description="Helical" evidence="8">
    <location>
        <begin position="431"/>
        <end position="450"/>
    </location>
</feature>
<evidence type="ECO:0000256" key="4">
    <source>
        <dbReference type="ARBA" id="ARBA00022692"/>
    </source>
</evidence>
<sequence length="516" mass="52810">MAVGMRPSSSSRVRMRRSVASIPFTLPTFCPSNPFIIDHIDQWDQIRLRDSSHTAVLARRARSAHRPGTASAAPRARGSNRSTTPAAEPKANTHVSTTPALTSPETEAAGATPPGIALHRPRLRATLTALTLFSLLAAANLATPLYPLIERRLGIDSFGVTIAFSSYVLSLLAGLLLFRRLSDVLNRRTVLVCALAATATATLALAFAPTLAWFCAARAVQGLAIAAATGTGSSALRVLLAGRSDLSGRLTLLATSGGVAAGPILGGLLSLLGIETVAPFIGWSMLLLVLAPAILLIAPHRECRQEAGARIAAASAEMRAAEPDPAAETRTDANSAIRFAAVVGFASFALFGLCLSLAPSLLSEMLATDSLPLLGLLASLVLLASATMQLLPLRGAWRAPLGLSLFAAGMLALGSAPTASAPALFVAGSLLAGAGQGIAFQAAFGAAVAAVPQSRHASTVNLVYAVTYLGSALPVLGLGLAARGVGLAPAVLGFAILVACGCALLAMRAGRRIARR</sequence>
<dbReference type="InterPro" id="IPR011701">
    <property type="entry name" value="MFS"/>
</dbReference>
<feature type="region of interest" description="Disordered" evidence="7">
    <location>
        <begin position="57"/>
        <end position="116"/>
    </location>
</feature>
<feature type="domain" description="Major facilitator superfamily (MFS) profile" evidence="9">
    <location>
        <begin position="123"/>
        <end position="516"/>
    </location>
</feature>
<keyword evidence="5 8" id="KW-1133">Transmembrane helix</keyword>
<keyword evidence="6 8" id="KW-0472">Membrane</keyword>
<feature type="transmembrane region" description="Helical" evidence="8">
    <location>
        <begin position="339"/>
        <end position="358"/>
    </location>
</feature>
<feature type="transmembrane region" description="Helical" evidence="8">
    <location>
        <begin position="158"/>
        <end position="178"/>
    </location>
</feature>
<dbReference type="InterPro" id="IPR036259">
    <property type="entry name" value="MFS_trans_sf"/>
</dbReference>
<dbReference type="InterPro" id="IPR020846">
    <property type="entry name" value="MFS_dom"/>
</dbReference>
<feature type="transmembrane region" description="Helical" evidence="8">
    <location>
        <begin position="280"/>
        <end position="298"/>
    </location>
</feature>
<accession>A0ABX5QD81</accession>
<dbReference type="CDD" id="cd06174">
    <property type="entry name" value="MFS"/>
    <property type="match status" value="1"/>
</dbReference>
<feature type="compositionally biased region" description="Polar residues" evidence="7">
    <location>
        <begin position="93"/>
        <end position="105"/>
    </location>
</feature>
<dbReference type="PROSITE" id="PS50850">
    <property type="entry name" value="MFS"/>
    <property type="match status" value="1"/>
</dbReference>
<feature type="transmembrane region" description="Helical" evidence="8">
    <location>
        <begin position="487"/>
        <end position="507"/>
    </location>
</feature>
<feature type="transmembrane region" description="Helical" evidence="8">
    <location>
        <begin position="370"/>
        <end position="391"/>
    </location>
</feature>
<evidence type="ECO:0000313" key="11">
    <source>
        <dbReference type="Proteomes" id="UP000285768"/>
    </source>
</evidence>
<evidence type="ECO:0000256" key="3">
    <source>
        <dbReference type="ARBA" id="ARBA00022475"/>
    </source>
</evidence>
<reference evidence="10 11" key="1">
    <citation type="submission" date="2019-01" db="EMBL/GenBank/DDBJ databases">
        <title>Leucobacter muris sp. nov. isolated from the nose of a laboratory mouse.</title>
        <authorList>
            <person name="Benga L."/>
            <person name="Sproeer C."/>
            <person name="Schumann P."/>
            <person name="Verbarg S."/>
            <person name="Bunk B."/>
            <person name="Engelhardt E."/>
            <person name="Benten P.M."/>
            <person name="Sager M."/>
        </authorList>
    </citation>
    <scope>NUCLEOTIDE SEQUENCE [LARGE SCALE GENOMIC DNA]</scope>
    <source>
        <strain evidence="10 11">DSM 101948</strain>
    </source>
</reference>
<feature type="transmembrane region" description="Helical" evidence="8">
    <location>
        <begin position="127"/>
        <end position="146"/>
    </location>
</feature>
<dbReference type="InterPro" id="IPR050171">
    <property type="entry name" value="MFS_Transporters"/>
</dbReference>
<dbReference type="SUPFAM" id="SSF103473">
    <property type="entry name" value="MFS general substrate transporter"/>
    <property type="match status" value="1"/>
</dbReference>
<keyword evidence="4 8" id="KW-0812">Transmembrane</keyword>
<dbReference type="PANTHER" id="PTHR23517">
    <property type="entry name" value="RESISTANCE PROTEIN MDTM, PUTATIVE-RELATED-RELATED"/>
    <property type="match status" value="1"/>
</dbReference>
<evidence type="ECO:0000259" key="9">
    <source>
        <dbReference type="PROSITE" id="PS50850"/>
    </source>
</evidence>
<feature type="transmembrane region" description="Helical" evidence="8">
    <location>
        <begin position="220"/>
        <end position="240"/>
    </location>
</feature>
<feature type="transmembrane region" description="Helical" evidence="8">
    <location>
        <begin position="462"/>
        <end position="481"/>
    </location>
</feature>
<evidence type="ECO:0000256" key="6">
    <source>
        <dbReference type="ARBA" id="ARBA00023136"/>
    </source>
</evidence>
<evidence type="ECO:0000256" key="7">
    <source>
        <dbReference type="SAM" id="MobiDB-lite"/>
    </source>
</evidence>
<dbReference type="Gene3D" id="1.20.1250.20">
    <property type="entry name" value="MFS general substrate transporter like domains"/>
    <property type="match status" value="1"/>
</dbReference>
<evidence type="ECO:0000256" key="5">
    <source>
        <dbReference type="ARBA" id="ARBA00022989"/>
    </source>
</evidence>
<protein>
    <submittedName>
        <fullName evidence="10">MFS transporter</fullName>
    </submittedName>
</protein>
<evidence type="ECO:0000256" key="8">
    <source>
        <dbReference type="SAM" id="Phobius"/>
    </source>
</evidence>
<dbReference type="EMBL" id="CP035037">
    <property type="protein sequence ID" value="QAB17015.1"/>
    <property type="molecule type" value="Genomic_DNA"/>
</dbReference>
<keyword evidence="3" id="KW-1003">Cell membrane</keyword>
<feature type="transmembrane region" description="Helical" evidence="8">
    <location>
        <begin position="403"/>
        <end position="425"/>
    </location>
</feature>
<dbReference type="Proteomes" id="UP000285768">
    <property type="component" value="Chromosome"/>
</dbReference>
<organism evidence="10 11">
    <name type="scientific">Leucobacter muris</name>
    <dbReference type="NCBI Taxonomy" id="1935379"/>
    <lineage>
        <taxon>Bacteria</taxon>
        <taxon>Bacillati</taxon>
        <taxon>Actinomycetota</taxon>
        <taxon>Actinomycetes</taxon>
        <taxon>Micrococcales</taxon>
        <taxon>Microbacteriaceae</taxon>
        <taxon>Leucobacter</taxon>
    </lineage>
</organism>
<comment type="subcellular location">
    <subcellularLocation>
        <location evidence="1">Cell membrane</location>
        <topology evidence="1">Multi-pass membrane protein</topology>
    </subcellularLocation>
</comment>
<proteinExistence type="predicted"/>
<keyword evidence="11" id="KW-1185">Reference proteome</keyword>
<gene>
    <name evidence="10" type="ORF">Leucomu_02970</name>
</gene>
<name>A0ABX5QD81_9MICO</name>
<feature type="transmembrane region" description="Helical" evidence="8">
    <location>
        <begin position="190"/>
        <end position="214"/>
    </location>
</feature>
<dbReference type="Pfam" id="PF07690">
    <property type="entry name" value="MFS_1"/>
    <property type="match status" value="1"/>
</dbReference>
<feature type="transmembrane region" description="Helical" evidence="8">
    <location>
        <begin position="252"/>
        <end position="274"/>
    </location>
</feature>
<evidence type="ECO:0000256" key="1">
    <source>
        <dbReference type="ARBA" id="ARBA00004651"/>
    </source>
</evidence>
<evidence type="ECO:0000313" key="10">
    <source>
        <dbReference type="EMBL" id="QAB17015.1"/>
    </source>
</evidence>
<evidence type="ECO:0000256" key="2">
    <source>
        <dbReference type="ARBA" id="ARBA00022448"/>
    </source>
</evidence>